<dbReference type="GO" id="GO:0005886">
    <property type="term" value="C:plasma membrane"/>
    <property type="evidence" value="ECO:0007669"/>
    <property type="project" value="UniProtKB-SubCell"/>
</dbReference>
<dbReference type="GO" id="GO:0031460">
    <property type="term" value="P:glycine betaine transport"/>
    <property type="evidence" value="ECO:0007669"/>
    <property type="project" value="TreeGrafter"/>
</dbReference>
<evidence type="ECO:0000256" key="1">
    <source>
        <dbReference type="ARBA" id="ARBA00004651"/>
    </source>
</evidence>
<dbReference type="SUPFAM" id="SSF103481">
    <property type="entry name" value="Multidrug resistance efflux transporter EmrE"/>
    <property type="match status" value="1"/>
</dbReference>
<protein>
    <submittedName>
        <fullName evidence="8">Uncharacterized protein</fullName>
    </submittedName>
</protein>
<keyword evidence="4 7" id="KW-0812">Transmembrane</keyword>
<evidence type="ECO:0000256" key="7">
    <source>
        <dbReference type="SAM" id="Phobius"/>
    </source>
</evidence>
<dbReference type="Gene3D" id="1.10.3730.20">
    <property type="match status" value="1"/>
</dbReference>
<feature type="transmembrane region" description="Helical" evidence="7">
    <location>
        <begin position="58"/>
        <end position="79"/>
    </location>
</feature>
<dbReference type="EMBL" id="LAZR01000101">
    <property type="protein sequence ID" value="KKN91651.1"/>
    <property type="molecule type" value="Genomic_DNA"/>
</dbReference>
<comment type="subcellular location">
    <subcellularLocation>
        <location evidence="1">Cell membrane</location>
        <topology evidence="1">Multi-pass membrane protein</topology>
    </subcellularLocation>
</comment>
<evidence type="ECO:0000256" key="6">
    <source>
        <dbReference type="ARBA" id="ARBA00023136"/>
    </source>
</evidence>
<keyword evidence="3" id="KW-1003">Cell membrane</keyword>
<sequence length="110" mass="11799">MHNWLFLLTAIVAEVIATSALKASDGFTRLWPTLIAAVGYGIALYLLSLTLRTIPVGIAYAIWSGLGVVLITVAAWVWFGQKLDVPAIVGMALIVTGVIIMNVFSRVAEL</sequence>
<gene>
    <name evidence="8" type="ORF">LCGC14_0215330</name>
</gene>
<comment type="caution">
    <text evidence="8">The sequence shown here is derived from an EMBL/GenBank/DDBJ whole genome shotgun (WGS) entry which is preliminary data.</text>
</comment>
<dbReference type="FunFam" id="1.10.3730.20:FF:000001">
    <property type="entry name" value="Quaternary ammonium compound resistance transporter SugE"/>
    <property type="match status" value="1"/>
</dbReference>
<dbReference type="InterPro" id="IPR037185">
    <property type="entry name" value="EmrE-like"/>
</dbReference>
<keyword evidence="5 7" id="KW-1133">Transmembrane helix</keyword>
<evidence type="ECO:0000256" key="2">
    <source>
        <dbReference type="ARBA" id="ARBA00022448"/>
    </source>
</evidence>
<dbReference type="Pfam" id="PF00893">
    <property type="entry name" value="Multi_Drug_Res"/>
    <property type="match status" value="1"/>
</dbReference>
<feature type="transmembrane region" description="Helical" evidence="7">
    <location>
        <begin position="33"/>
        <end position="51"/>
    </location>
</feature>
<evidence type="ECO:0000313" key="8">
    <source>
        <dbReference type="EMBL" id="KKN91651.1"/>
    </source>
</evidence>
<dbReference type="GO" id="GO:0015297">
    <property type="term" value="F:antiporter activity"/>
    <property type="evidence" value="ECO:0007669"/>
    <property type="project" value="TreeGrafter"/>
</dbReference>
<dbReference type="PANTHER" id="PTHR30561">
    <property type="entry name" value="SMR FAMILY PROTON-DEPENDENT DRUG EFFLUX TRANSPORTER SUGE"/>
    <property type="match status" value="1"/>
</dbReference>
<evidence type="ECO:0000256" key="4">
    <source>
        <dbReference type="ARBA" id="ARBA00022692"/>
    </source>
</evidence>
<dbReference type="PANTHER" id="PTHR30561:SF1">
    <property type="entry name" value="MULTIDRUG TRANSPORTER EMRE"/>
    <property type="match status" value="1"/>
</dbReference>
<evidence type="ECO:0000256" key="5">
    <source>
        <dbReference type="ARBA" id="ARBA00022989"/>
    </source>
</evidence>
<dbReference type="InterPro" id="IPR000390">
    <property type="entry name" value="Small_drug/metabolite_transptr"/>
</dbReference>
<dbReference type="GO" id="GO:0015199">
    <property type="term" value="F:amino-acid betaine transmembrane transporter activity"/>
    <property type="evidence" value="ECO:0007669"/>
    <property type="project" value="TreeGrafter"/>
</dbReference>
<feature type="transmembrane region" description="Helical" evidence="7">
    <location>
        <begin position="85"/>
        <end position="104"/>
    </location>
</feature>
<keyword evidence="6 7" id="KW-0472">Membrane</keyword>
<evidence type="ECO:0000256" key="3">
    <source>
        <dbReference type="ARBA" id="ARBA00022475"/>
    </source>
</evidence>
<dbReference type="InterPro" id="IPR045324">
    <property type="entry name" value="Small_multidrug_res"/>
</dbReference>
<name>A0A0F9WYV7_9ZZZZ</name>
<keyword evidence="2" id="KW-0813">Transport</keyword>
<dbReference type="GO" id="GO:0015220">
    <property type="term" value="F:choline transmembrane transporter activity"/>
    <property type="evidence" value="ECO:0007669"/>
    <property type="project" value="TreeGrafter"/>
</dbReference>
<dbReference type="AlphaFoldDB" id="A0A0F9WYV7"/>
<organism evidence="8">
    <name type="scientific">marine sediment metagenome</name>
    <dbReference type="NCBI Taxonomy" id="412755"/>
    <lineage>
        <taxon>unclassified sequences</taxon>
        <taxon>metagenomes</taxon>
        <taxon>ecological metagenomes</taxon>
    </lineage>
</organism>
<reference evidence="8" key="1">
    <citation type="journal article" date="2015" name="Nature">
        <title>Complex archaea that bridge the gap between prokaryotes and eukaryotes.</title>
        <authorList>
            <person name="Spang A."/>
            <person name="Saw J.H."/>
            <person name="Jorgensen S.L."/>
            <person name="Zaremba-Niedzwiedzka K."/>
            <person name="Martijn J."/>
            <person name="Lind A.E."/>
            <person name="van Eijk R."/>
            <person name="Schleper C."/>
            <person name="Guy L."/>
            <person name="Ettema T.J."/>
        </authorList>
    </citation>
    <scope>NUCLEOTIDE SEQUENCE</scope>
</reference>
<proteinExistence type="predicted"/>
<accession>A0A0F9WYV7</accession>